<dbReference type="Proteomes" id="UP000033607">
    <property type="component" value="Unassembled WGS sequence"/>
</dbReference>
<dbReference type="GO" id="GO:0003723">
    <property type="term" value="F:RNA binding"/>
    <property type="evidence" value="ECO:0007669"/>
    <property type="project" value="UniProtKB-KW"/>
</dbReference>
<evidence type="ECO:0000256" key="1">
    <source>
        <dbReference type="ARBA" id="ARBA00003088"/>
    </source>
</evidence>
<dbReference type="PANTHER" id="PTHR38007:SF1">
    <property type="entry name" value="CRISPR SYSTEM CMS PROTEIN CSM5"/>
    <property type="match status" value="1"/>
</dbReference>
<dbReference type="PATRIC" id="fig|1637645.4.peg.6974"/>
<dbReference type="GO" id="GO:0051607">
    <property type="term" value="P:defense response to virus"/>
    <property type="evidence" value="ECO:0007669"/>
    <property type="project" value="UniProtKB-KW"/>
</dbReference>
<dbReference type="OrthoDB" id="24360at2"/>
<protein>
    <recommendedName>
        <fullName evidence="3">CRISPR system Cms protein Csm5</fullName>
    </recommendedName>
    <alternativeName>
        <fullName evidence="6">CRISPR type III A-associated protein Csm5</fullName>
    </alternativeName>
</protein>
<evidence type="ECO:0000313" key="8">
    <source>
        <dbReference type="EMBL" id="KKD37839.1"/>
    </source>
</evidence>
<name>A0A0F5YG00_9CYAN</name>
<evidence type="ECO:0000313" key="9">
    <source>
        <dbReference type="Proteomes" id="UP000033607"/>
    </source>
</evidence>
<evidence type="ECO:0000256" key="2">
    <source>
        <dbReference type="ARBA" id="ARBA00006680"/>
    </source>
</evidence>
<comment type="similarity">
    <text evidence="2">Belongs to the CRISPR-associated Csm5 family.</text>
</comment>
<gene>
    <name evidence="8" type="ORF">WN50_12090</name>
</gene>
<accession>A0A0F5YG00</accession>
<comment type="caution">
    <text evidence="8">The sequence shown here is derived from an EMBL/GenBank/DDBJ whole genome shotgun (WGS) entry which is preliminary data.</text>
</comment>
<comment type="function">
    <text evidence="1">This subunit might be involved in maturation of a crRNA intermediate to its mature form.</text>
</comment>
<evidence type="ECO:0000256" key="5">
    <source>
        <dbReference type="ARBA" id="ARBA00023118"/>
    </source>
</evidence>
<keyword evidence="4" id="KW-0694">RNA-binding</keyword>
<dbReference type="Pfam" id="PF03787">
    <property type="entry name" value="RAMPs"/>
    <property type="match status" value="1"/>
</dbReference>
<evidence type="ECO:0000256" key="3">
    <source>
        <dbReference type="ARBA" id="ARBA00016113"/>
    </source>
</evidence>
<evidence type="ECO:0000256" key="6">
    <source>
        <dbReference type="ARBA" id="ARBA00031720"/>
    </source>
</evidence>
<dbReference type="InterPro" id="IPR005537">
    <property type="entry name" value="RAMP_III_fam"/>
</dbReference>
<dbReference type="NCBIfam" id="TIGR01899">
    <property type="entry name" value="cas_TM1807_csm5"/>
    <property type="match status" value="1"/>
</dbReference>
<dbReference type="AlphaFoldDB" id="A0A0F5YG00"/>
<proteinExistence type="inferred from homology"/>
<dbReference type="InterPro" id="IPR010173">
    <property type="entry name" value="CRISPR-assoc_Csm5"/>
</dbReference>
<feature type="domain" description="CRISPR type III-associated protein" evidence="7">
    <location>
        <begin position="25"/>
        <end position="318"/>
    </location>
</feature>
<organism evidence="8 9">
    <name type="scientific">Limnoraphis robusta CS-951</name>
    <dbReference type="NCBI Taxonomy" id="1637645"/>
    <lineage>
        <taxon>Bacteria</taxon>
        <taxon>Bacillati</taxon>
        <taxon>Cyanobacteriota</taxon>
        <taxon>Cyanophyceae</taxon>
        <taxon>Oscillatoriophycideae</taxon>
        <taxon>Oscillatoriales</taxon>
        <taxon>Sirenicapillariaceae</taxon>
        <taxon>Limnoraphis</taxon>
    </lineage>
</organism>
<evidence type="ECO:0000259" key="7">
    <source>
        <dbReference type="Pfam" id="PF03787"/>
    </source>
</evidence>
<dbReference type="PANTHER" id="PTHR38007">
    <property type="entry name" value="CRISPR SYSTEM CMS PROTEIN CSM5"/>
    <property type="match status" value="1"/>
</dbReference>
<reference evidence="8 9" key="1">
    <citation type="submission" date="2015-06" db="EMBL/GenBank/DDBJ databases">
        <title>Draft genome assembly of filamentous brackish cyanobacterium Limnoraphis robusta strain CS-951.</title>
        <authorList>
            <person name="Willis A."/>
            <person name="Parks M."/>
            <person name="Burford M.A."/>
        </authorList>
    </citation>
    <scope>NUCLEOTIDE SEQUENCE [LARGE SCALE GENOMIC DNA]</scope>
    <source>
        <strain evidence="8 9">CS-951</strain>
    </source>
</reference>
<sequence>MNEFDKYPLDKLDNYKKNNYEYKRIQLTSPLLHIGVGETGTLNLFEYIQENGNIYFPDQTALVEALHNPGNLQKPKALQKARKLQEARSEFLKQFEQLSQDYIRVIETRPADQFKQIGKILSELKKLYAQALGKKWLDNENIIPDTAISDKWVNRLITRDIAPMIRNGFGEIYIPGSSIKGAIRTAIAYYLLKHEVPSQRSEIEQKLATDMSSLQIGKKKKYMDDENLTEAQLSLNSYLFSNFKLKLQSHKQSFGTPNTANTDFMRAIKVSDSVPLLIDDEVEENLPVVAEVLTSSFHENNGQRIATQKALNYLEMIWNLKAEIYICIDTAMLDQFQHEQGMQLPSQLKTVQGILEICQEFVQAQWEHEQKYWNSITDSPNLNFSSVRQFYANSCPYNLRLGWGSGMTGTTIDLLFQEATRAKIRNASGRLTSSFESPKSRRTVSIPNKRNPIKQPLGWVNLTII</sequence>
<evidence type="ECO:0000256" key="4">
    <source>
        <dbReference type="ARBA" id="ARBA00022884"/>
    </source>
</evidence>
<dbReference type="EMBL" id="LATL02000355">
    <property type="protein sequence ID" value="KKD37839.1"/>
    <property type="molecule type" value="Genomic_DNA"/>
</dbReference>
<dbReference type="RefSeq" id="WP_046278793.1">
    <property type="nucleotide sequence ID" value="NZ_LATL02000355.1"/>
</dbReference>
<keyword evidence="5" id="KW-0051">Antiviral defense</keyword>